<feature type="domain" description="CUB" evidence="13">
    <location>
        <begin position="1783"/>
        <end position="1887"/>
    </location>
</feature>
<accession>A0A7T8K9R5</accession>
<gene>
    <name evidence="14" type="ORF">FKW44_004177</name>
</gene>
<keyword evidence="6" id="KW-0325">Glycoprotein</keyword>
<evidence type="ECO:0000313" key="14">
    <source>
        <dbReference type="EMBL" id="QQP52137.1"/>
    </source>
</evidence>
<evidence type="ECO:0000256" key="4">
    <source>
        <dbReference type="ARBA" id="ARBA00022966"/>
    </source>
</evidence>
<dbReference type="Pfam" id="PF07678">
    <property type="entry name" value="TED_complement"/>
    <property type="match status" value="1"/>
</dbReference>
<dbReference type="SUPFAM" id="SSF48239">
    <property type="entry name" value="Terpenoid cyclases/Protein prenyltransferases"/>
    <property type="match status" value="1"/>
</dbReference>
<evidence type="ECO:0000256" key="9">
    <source>
        <dbReference type="ARBA" id="ARBA00078071"/>
    </source>
</evidence>
<dbReference type="SMART" id="SM01360">
    <property type="entry name" value="A2M"/>
    <property type="match status" value="1"/>
</dbReference>
<dbReference type="InterPro" id="IPR000859">
    <property type="entry name" value="CUB_dom"/>
</dbReference>
<evidence type="ECO:0000313" key="15">
    <source>
        <dbReference type="Proteomes" id="UP000595437"/>
    </source>
</evidence>
<evidence type="ECO:0000256" key="8">
    <source>
        <dbReference type="ARBA" id="ARBA00063781"/>
    </source>
</evidence>
<dbReference type="InterPro" id="IPR041555">
    <property type="entry name" value="MG3"/>
</dbReference>
<dbReference type="Gene3D" id="2.20.130.20">
    <property type="match status" value="1"/>
</dbReference>
<evidence type="ECO:0000256" key="10">
    <source>
        <dbReference type="PROSITE-ProRule" id="PRU00059"/>
    </source>
</evidence>
<dbReference type="Pfam" id="PF17791">
    <property type="entry name" value="MG3"/>
    <property type="match status" value="1"/>
</dbReference>
<feature type="non-terminal residue" evidence="14">
    <location>
        <position position="1"/>
    </location>
</feature>
<dbReference type="SMART" id="SM01419">
    <property type="entry name" value="Thiol-ester_cl"/>
    <property type="match status" value="1"/>
</dbReference>
<dbReference type="InterPro" id="IPR036595">
    <property type="entry name" value="A-macroglobulin_rcpt-bd_sf"/>
</dbReference>
<comment type="caution">
    <text evidence="10">Lacks conserved residue(s) required for the propagation of feature annotation.</text>
</comment>
<keyword evidence="4" id="KW-0882">Thioester bond</keyword>
<protein>
    <recommendedName>
        <fullName evidence="9">TEP1-F</fullName>
    </recommendedName>
</protein>
<keyword evidence="15" id="KW-1185">Reference proteome</keyword>
<comment type="subunit">
    <text evidence="8">Heterodimer of a TEP1-N chain and an TEP1-C chain non-covalently linked. Forms a complex composed of TEP1-N and TEP1-C heterodimer, LRIM1 and APL1C; the interaction stabilizes TEP1-N and TEP1-C heterodimer, prevents its binding to tissues while circulating in the hemolymph and protects the thioester bond from hydrolysis. Mature TEP1 and to a lesser extent full-length TEP1 interact with SPCLIP1; the interaction is induced by microbial infection.</text>
</comment>
<dbReference type="Gene3D" id="2.60.40.690">
    <property type="entry name" value="Alpha-macroglobulin, receptor-binding domain"/>
    <property type="match status" value="1"/>
</dbReference>
<dbReference type="InterPro" id="IPR009048">
    <property type="entry name" value="A-macroglobulin_rcpt-bd"/>
</dbReference>
<dbReference type="Gene3D" id="2.60.40.10">
    <property type="entry name" value="Immunoglobulins"/>
    <property type="match status" value="2"/>
</dbReference>
<dbReference type="EMBL" id="CP045892">
    <property type="protein sequence ID" value="QQP52137.1"/>
    <property type="molecule type" value="Genomic_DNA"/>
</dbReference>
<dbReference type="Gene3D" id="2.60.40.2950">
    <property type="match status" value="1"/>
</dbReference>
<keyword evidence="2" id="KW-0964">Secreted</keyword>
<organism evidence="14 15">
    <name type="scientific">Caligus rogercresseyi</name>
    <name type="common">Sea louse</name>
    <dbReference type="NCBI Taxonomy" id="217165"/>
    <lineage>
        <taxon>Eukaryota</taxon>
        <taxon>Metazoa</taxon>
        <taxon>Ecdysozoa</taxon>
        <taxon>Arthropoda</taxon>
        <taxon>Crustacea</taxon>
        <taxon>Multicrustacea</taxon>
        <taxon>Hexanauplia</taxon>
        <taxon>Copepoda</taxon>
        <taxon>Siphonostomatoida</taxon>
        <taxon>Caligidae</taxon>
        <taxon>Caligus</taxon>
    </lineage>
</organism>
<feature type="signal peptide" evidence="12">
    <location>
        <begin position="1"/>
        <end position="22"/>
    </location>
</feature>
<evidence type="ECO:0000256" key="12">
    <source>
        <dbReference type="SAM" id="SignalP"/>
    </source>
</evidence>
<feature type="domain" description="CUB" evidence="13">
    <location>
        <begin position="1659"/>
        <end position="1779"/>
    </location>
</feature>
<dbReference type="Pfam" id="PF17789">
    <property type="entry name" value="MG4"/>
    <property type="match status" value="1"/>
</dbReference>
<dbReference type="SUPFAM" id="SSF49854">
    <property type="entry name" value="Spermadhesin, CUB domain"/>
    <property type="match status" value="2"/>
</dbReference>
<dbReference type="Pfam" id="PF07677">
    <property type="entry name" value="A2M_recep"/>
    <property type="match status" value="1"/>
</dbReference>
<sequence length="1887" mass="211946">MRDFKVILSFLPVLLSVGLSEAKKPTYSIIAPNVIRPNTDFLIAVSTHDISSDQDVLLTIKGQSESEGNVEISKETTVRPDETQIVRMVVGNLGEGKYALHARGNSPLAFDETQKLNYIHQGYSVFVQTDKAIYRPGNSVKFRVIVVTPKLKPSVLGSIDVGVLDGKGHLVRKWGRVFTQGGVFAEEFLIDDDPVRGDWNITVDVSGQKFSKSFQVVEYVLPQFIVDIDIPKYGLFDEGLTTAKIKAHYSFGVPVEGEATVSIFPKYKSGILQPLFTRPVRKVVPIKGEVDVSFNIAKELNIRDDYSREVIFDVEIKESLTDRVQNNTALYPMYRYDYKLEMVRTADAYKPGMAYTAYIKVAKQDNTPIRDKNIPIQLKWGFSNEPSEDYNTTTIYSDNNGIVTLALDTPNVNNTEAVVLGIEASYKNLTQWFSTIPRAESRSGLYLRSKLVTKNPKVGETISIDVTSNENIDSLTYLVFGRGKLALGVTRGASGTMENQVSFRATSDMSPICRVIVYYVTPISGEIIADSMDFEVEGILTNFVEISSTKKETYATSDVTINIKSKPNSFIGILAVDKSVRSLKGGHDVLLKEVTDELRRYDTVKTPNFFPWFRIIKPKDGSLSWHTGSLNSEDTFLKSGTLIFTNGELQKSYNEDDSTNVIETEFLRTRTNNRPFGRPIPRPGVPTLNPDKGPGLEYESATRPPLEGPYAFSRFPRPLDNIPKIYLKNDLPDTWLFLNATTDSEGRASIPVKAPETTNTTWIISGFALDDLHGMGITQQFGSLEVFQPFYVQVDIPPSIKLGETLSVQMVVYNYLKEDISASIVLEGREEEFVFGEADPYYSDEDYQIGNIVSQEKVVGIRPGREVKMRIKAEGKSGDSNVGYENIVKVLHVESEGEVMYRNKGYLLDFNGGSDFDKNISIDIPFNAFLDQKKCISAMNHMEKLIRYPTGCGEQNMIRLVPVLAILEYIDEKKIIAPLQRNTAIKTMELGYQRELTMRLDDGSFSFFGKDMDEKGSAWVTALVMGTFLRASKYIDIDPNVLQSGLEWLAKAQNDEGAFSESGNIYFRHLQQSDIGLTAFVVGALASQKEKLDANSKNALNRGISFLAKHWKDESSSAEENPYIFSIITYALAKTDHPEAGDAYNVLKSFAKRNETNGWEWVEAKIPEAQQENHWFNTSNSINNQITAYYALSTLKISPDRIAPIMNWLIAQQNSLGGFASTPDTYAAIEALHNYDLNLPQRRSKISVDYSYLDNSRSREIDPESLTISQRRVLPAYIRNLTVKATGANAVGVINVEYAYNLNVTASYPSFVLNPQLLDHQKKAQFILNACVNYIFYSDSDASNMAVMEIDLPSGYTVDATSLPSLKRYQGVTRVEASRRNTRVILYFKDIGKSEVCPTILGFRTFRVANQRPALIKVYDYYDQSKVARMFYQVGPDSICHICTGEDCPEDGCPEGESYDFFGPTYNANVDPIQDFSAAAAHAHSSLGRFTLTVFHEYENFLLCQRNRPTVEKVFTSFTNVLHIGYQTYGMLGRRGFKMTWNIGSSGVLSPMLDPRSGNYTIPQLCAWKHTAESENSTILYKGSNIQIRRPNGFTCTGDYLIFHADHLRKRSIELCGSTEIDFPTSERVSRFAFIAEKGLRISNTPMRGFNLTYNTFPCGGVLSSGSNVITSPNFDALSGGYPEGLDCVWRLHYEEGEQITLDFNAFDLQSSPHNCENGDYLEIVNGPIQIDYPRLWKGCGVQLPARRLISMRNDLWIRFHTNEDNIKGRGFSLTALPLQNGCGGHLHGFKGNVSMPKEGTSKYENGMECIWEIEGKPGFDVKIDFKDRFEVEASSRCSKDYIQLQYWNEDVSNWTQIGDHICGREIPSTIVLPYHHVQIIFRSDNE</sequence>
<dbReference type="Gene3D" id="1.50.10.20">
    <property type="match status" value="1"/>
</dbReference>
<dbReference type="SUPFAM" id="SSF49410">
    <property type="entry name" value="Alpha-macroglobulin receptor domain"/>
    <property type="match status" value="1"/>
</dbReference>
<dbReference type="InterPro" id="IPR002890">
    <property type="entry name" value="MG2"/>
</dbReference>
<evidence type="ECO:0000256" key="7">
    <source>
        <dbReference type="ARBA" id="ARBA00057615"/>
    </source>
</evidence>
<dbReference type="GO" id="GO:0005615">
    <property type="term" value="C:extracellular space"/>
    <property type="evidence" value="ECO:0007669"/>
    <property type="project" value="InterPro"/>
</dbReference>
<dbReference type="Gene3D" id="2.60.40.1940">
    <property type="match status" value="1"/>
</dbReference>
<dbReference type="InterPro" id="IPR050473">
    <property type="entry name" value="A2M/Complement_sys"/>
</dbReference>
<dbReference type="SMART" id="SM01361">
    <property type="entry name" value="A2M_recep"/>
    <property type="match status" value="1"/>
</dbReference>
<dbReference type="Gene3D" id="2.60.120.1540">
    <property type="match status" value="1"/>
</dbReference>
<feature type="chain" id="PRO_5030826571" description="TEP1-F" evidence="12">
    <location>
        <begin position="23"/>
        <end position="1887"/>
    </location>
</feature>
<reference evidence="15" key="1">
    <citation type="submission" date="2021-01" db="EMBL/GenBank/DDBJ databases">
        <title>Caligus Genome Assembly.</title>
        <authorList>
            <person name="Gallardo-Escarate C."/>
        </authorList>
    </citation>
    <scope>NUCLEOTIDE SEQUENCE [LARGE SCALE GENOMIC DNA]</scope>
</reference>
<dbReference type="Gene3D" id="2.60.40.1930">
    <property type="match status" value="2"/>
</dbReference>
<dbReference type="InterPro" id="IPR019742">
    <property type="entry name" value="MacrogloblnA2_CS"/>
</dbReference>
<proteinExistence type="predicted"/>
<evidence type="ECO:0000259" key="13">
    <source>
        <dbReference type="PROSITE" id="PS01180"/>
    </source>
</evidence>
<dbReference type="InterPro" id="IPR013783">
    <property type="entry name" value="Ig-like_fold"/>
</dbReference>
<dbReference type="InterPro" id="IPR011626">
    <property type="entry name" value="Alpha-macroglobulin_TED"/>
</dbReference>
<dbReference type="Pfam" id="PF01835">
    <property type="entry name" value="MG2"/>
    <property type="match status" value="1"/>
</dbReference>
<dbReference type="InterPro" id="IPR040839">
    <property type="entry name" value="MG4"/>
</dbReference>
<evidence type="ECO:0000256" key="11">
    <source>
        <dbReference type="SAM" id="MobiDB-lite"/>
    </source>
</evidence>
<dbReference type="PROSITE" id="PS00477">
    <property type="entry name" value="ALPHA_2_MACROGLOBULIN"/>
    <property type="match status" value="1"/>
</dbReference>
<dbReference type="Proteomes" id="UP000595437">
    <property type="component" value="Chromosome 3"/>
</dbReference>
<dbReference type="InterPro" id="IPR011625">
    <property type="entry name" value="A2M_N_BRD"/>
</dbReference>
<dbReference type="InterPro" id="IPR008930">
    <property type="entry name" value="Terpenoid_cyclase/PrenylTrfase"/>
</dbReference>
<feature type="disulfide bond" evidence="10">
    <location>
        <begin position="1783"/>
        <end position="1810"/>
    </location>
</feature>
<dbReference type="InterPro" id="IPR035914">
    <property type="entry name" value="Sperma_CUB_dom_sf"/>
</dbReference>
<dbReference type="Pfam" id="PF07703">
    <property type="entry name" value="A2M_BRD"/>
    <property type="match status" value="1"/>
</dbReference>
<dbReference type="FunFam" id="2.60.40.1930:FF:000001">
    <property type="entry name" value="CD109 isoform 3"/>
    <property type="match status" value="1"/>
</dbReference>
<dbReference type="PANTHER" id="PTHR11412">
    <property type="entry name" value="MACROGLOBULIN / COMPLEMENT"/>
    <property type="match status" value="1"/>
</dbReference>
<dbReference type="OrthoDB" id="9998011at2759"/>
<dbReference type="Pfam" id="PF00431">
    <property type="entry name" value="CUB"/>
    <property type="match status" value="2"/>
</dbReference>
<name>A0A7T8K9R5_CALRO</name>
<evidence type="ECO:0000256" key="6">
    <source>
        <dbReference type="ARBA" id="ARBA00023180"/>
    </source>
</evidence>
<dbReference type="InterPro" id="IPR047565">
    <property type="entry name" value="Alpha-macroglob_thiol-ester_cl"/>
</dbReference>
<dbReference type="PANTHER" id="PTHR11412:SF136">
    <property type="entry name" value="CD109 ANTIGEN"/>
    <property type="match status" value="1"/>
</dbReference>
<feature type="region of interest" description="Disordered" evidence="11">
    <location>
        <begin position="672"/>
        <end position="691"/>
    </location>
</feature>
<dbReference type="SMART" id="SM00042">
    <property type="entry name" value="CUB"/>
    <property type="match status" value="2"/>
</dbReference>
<evidence type="ECO:0000256" key="3">
    <source>
        <dbReference type="ARBA" id="ARBA00022729"/>
    </source>
</evidence>
<dbReference type="InterPro" id="IPR001599">
    <property type="entry name" value="Macroglobln_a2"/>
</dbReference>
<dbReference type="SMART" id="SM01359">
    <property type="entry name" value="A2M_N_2"/>
    <property type="match status" value="1"/>
</dbReference>
<evidence type="ECO:0000256" key="2">
    <source>
        <dbReference type="ARBA" id="ARBA00022525"/>
    </source>
</evidence>
<keyword evidence="3 12" id="KW-0732">Signal</keyword>
<dbReference type="Pfam" id="PF00207">
    <property type="entry name" value="A2M"/>
    <property type="match status" value="1"/>
</dbReference>
<dbReference type="Gene3D" id="2.60.120.290">
    <property type="entry name" value="Spermadhesin, CUB domain"/>
    <property type="match status" value="2"/>
</dbReference>
<evidence type="ECO:0000256" key="1">
    <source>
        <dbReference type="ARBA" id="ARBA00004613"/>
    </source>
</evidence>
<comment type="subcellular location">
    <subcellularLocation>
        <location evidence="1">Secreted</location>
    </subcellularLocation>
</comment>
<dbReference type="PROSITE" id="PS01180">
    <property type="entry name" value="CUB"/>
    <property type="match status" value="2"/>
</dbReference>
<evidence type="ECO:0000256" key="5">
    <source>
        <dbReference type="ARBA" id="ARBA00023157"/>
    </source>
</evidence>
<keyword evidence="5 10" id="KW-1015">Disulfide bond</keyword>
<comment type="function">
    <text evidence="7">Binds covalently through a thioester bond to the pathogen surface resulting in pathogen clearance.</text>
</comment>
<dbReference type="GO" id="GO:0004866">
    <property type="term" value="F:endopeptidase inhibitor activity"/>
    <property type="evidence" value="ECO:0007669"/>
    <property type="project" value="InterPro"/>
</dbReference>
<dbReference type="CDD" id="cd00041">
    <property type="entry name" value="CUB"/>
    <property type="match status" value="2"/>
</dbReference>